<accession>K4I3V0</accession>
<name>K4I3V0_9CAUD</name>
<dbReference type="KEGG" id="vg:24629771"/>
<dbReference type="EMBL" id="JX181825">
    <property type="protein sequence ID" value="AFU63917.1"/>
    <property type="molecule type" value="Genomic_DNA"/>
</dbReference>
<dbReference type="Proteomes" id="UP000006954">
    <property type="component" value="Segment"/>
</dbReference>
<proteinExistence type="predicted"/>
<reference evidence="1 2" key="1">
    <citation type="submission" date="2012-06" db="EMBL/GenBank/DDBJ databases">
        <title>Bacteriophages quickly and effectively reduce contamination of various foods with Salmonella.</title>
        <authorList>
            <person name="Woolston J."/>
            <person name="Parks A.R."/>
            <person name="Hanna L.F."/>
            <person name="Charbonneau D."/>
            <person name="Sulakvelidze A."/>
        </authorList>
    </citation>
    <scope>NUCLEOTIDE SEQUENCE [LARGE SCALE GENOMIC DNA]</scope>
    <source>
        <strain evidence="1">STML-198</strain>
    </source>
</reference>
<dbReference type="GeneID" id="24629771"/>
<protein>
    <submittedName>
        <fullName evidence="1">Uncharacterized protein</fullName>
    </submittedName>
</protein>
<organism evidence="1 2">
    <name type="scientific">Salmonella phage STML-198</name>
    <dbReference type="NCBI Taxonomy" id="1204531"/>
    <lineage>
        <taxon>Viruses</taxon>
        <taxon>Duplodnaviria</taxon>
        <taxon>Heunggongvirae</taxon>
        <taxon>Uroviricota</taxon>
        <taxon>Caudoviricetes</taxon>
        <taxon>Pantevenvirales</taxon>
        <taxon>Straboviridae</taxon>
        <taxon>Tevenvirinae</taxon>
        <taxon>Gelderlandvirus</taxon>
        <taxon>Gelderlandvirus stml198</taxon>
    </lineage>
</organism>
<evidence type="ECO:0000313" key="2">
    <source>
        <dbReference type="Proteomes" id="UP000006954"/>
    </source>
</evidence>
<dbReference type="RefSeq" id="YP_009147959.1">
    <property type="nucleotide sequence ID" value="NC_027344.1"/>
</dbReference>
<sequence>MMKTINLMEIFQDLNIEDICSNKAYFDSVF</sequence>
<evidence type="ECO:0000313" key="1">
    <source>
        <dbReference type="EMBL" id="AFU63917.1"/>
    </source>
</evidence>
<keyword evidence="2" id="KW-1185">Reference proteome</keyword>